<proteinExistence type="predicted"/>
<evidence type="ECO:0000313" key="4">
    <source>
        <dbReference type="RefSeq" id="XP_033819366.1"/>
    </source>
</evidence>
<name>A0A6P8STE9_GEOSA</name>
<evidence type="ECO:0000313" key="3">
    <source>
        <dbReference type="RefSeq" id="XP_033819365.1"/>
    </source>
</evidence>
<feature type="region of interest" description="Disordered" evidence="1">
    <location>
        <begin position="152"/>
        <end position="171"/>
    </location>
</feature>
<evidence type="ECO:0000313" key="2">
    <source>
        <dbReference type="Proteomes" id="UP000515159"/>
    </source>
</evidence>
<gene>
    <name evidence="3 4 5 6" type="primary">LOC117369233</name>
</gene>
<protein>
    <submittedName>
        <fullName evidence="3 4">Uncharacterized protein LOC117369233</fullName>
    </submittedName>
</protein>
<dbReference type="RefSeq" id="XP_033819366.1">
    <property type="nucleotide sequence ID" value="XM_033963475.1"/>
</dbReference>
<dbReference type="RefSeq" id="XP_033819368.1">
    <property type="nucleotide sequence ID" value="XM_033963477.1"/>
</dbReference>
<evidence type="ECO:0000256" key="1">
    <source>
        <dbReference type="SAM" id="MobiDB-lite"/>
    </source>
</evidence>
<reference evidence="3 4" key="1">
    <citation type="submission" date="2025-04" db="UniProtKB">
        <authorList>
            <consortium name="RefSeq"/>
        </authorList>
    </citation>
    <scope>IDENTIFICATION</scope>
</reference>
<dbReference type="RefSeq" id="XP_033819365.1">
    <property type="nucleotide sequence ID" value="XM_033963474.1"/>
</dbReference>
<dbReference type="PANTHER" id="PTHR37346">
    <property type="entry name" value="PROLINE-RICH PROTEIN 19"/>
    <property type="match status" value="1"/>
</dbReference>
<dbReference type="OrthoDB" id="9451259at2759"/>
<dbReference type="RefSeq" id="XP_033819367.1">
    <property type="nucleotide sequence ID" value="XM_033963476.1"/>
</dbReference>
<accession>A0A6P8STE9</accession>
<dbReference type="AlphaFoldDB" id="A0A6P8STE9"/>
<feature type="compositionally biased region" description="Polar residues" evidence="1">
    <location>
        <begin position="311"/>
        <end position="321"/>
    </location>
</feature>
<dbReference type="Pfam" id="PF15455">
    <property type="entry name" value="Pro-rich_19"/>
    <property type="match status" value="1"/>
</dbReference>
<organism evidence="2 6">
    <name type="scientific">Geotrypetes seraphini</name>
    <name type="common">Gaboon caecilian</name>
    <name type="synonym">Caecilia seraphini</name>
    <dbReference type="NCBI Taxonomy" id="260995"/>
    <lineage>
        <taxon>Eukaryota</taxon>
        <taxon>Metazoa</taxon>
        <taxon>Chordata</taxon>
        <taxon>Craniata</taxon>
        <taxon>Vertebrata</taxon>
        <taxon>Euteleostomi</taxon>
        <taxon>Amphibia</taxon>
        <taxon>Gymnophiona</taxon>
        <taxon>Geotrypetes</taxon>
    </lineage>
</organism>
<sequence>MTECKGRKDAENNPILQSLHQPFGCEEANLWVPPAASHSLRKILSEQHGKVTEQKTLKVKRRRTKRERDNAKFGKISKSRSVGTVSRMYTSHPDFHHSVPGPSSAVVHKSTYVSNPVVITQNRLTQHLGIFNREVKSADIGRLLSQELEIERSAAGKSSETEKDVGEGFSNTTKASLLKEIKMSHLQLEKRESGSSSQTVIDSSLVLENFSQCPGTADLQAKGTEHLHTPAFPSGNGKENKPPQGTEPWPLKVPVKELAADLAAELNLHTVFPGRYFLGEAQKVIFSLLLNRHGKIPDVSEFALRQKLGYSSNPRSSQATSCVEPRTFSEADNKGVSSRNQGESAYRKRRRKQRFPRHFSMSPATTPAHVLTKLVAEKPTQKNGLDLFEELKIYGHPGLCFTATAYPEIPVQNASHSRPPVLRSDLPQSTGFITEGLEEHFPAGMSWVKSCESEKNKEDCEQSQKRNETHQYHVPFLDRDCTAAASDLVAHDHKLFQNFQAFTYPQHLKCGQVLSPKMCGLEKEHLRESLLGRRQGHIAKNSFVFRDTQSLEGTASDVQTSFDVLKSIWNSDIHTEGTAKVSVSKTSDCSCLNKLIPSHCSTSYRGMCPGQRHLKNILKLCTEKRYPSHTCPVHVLNNEASAQKYMTSRPKYTTKSSLNGAADRACHHEVSLPPPCMTVDQNGTQQWLESWEDKLPLTRSRLFTSQQEHSGKSHCGIEDCFCALKPRSFLKQNPQLPLAFFPPSEALEHTCSLSPYSTSYESSPEAWVFPRMKLY</sequence>
<evidence type="ECO:0000313" key="6">
    <source>
        <dbReference type="RefSeq" id="XP_033819368.1"/>
    </source>
</evidence>
<dbReference type="KEGG" id="gsh:117369233"/>
<keyword evidence="2" id="KW-1185">Reference proteome</keyword>
<evidence type="ECO:0000313" key="5">
    <source>
        <dbReference type="RefSeq" id="XP_033819367.1"/>
    </source>
</evidence>
<dbReference type="GeneID" id="117369233"/>
<feature type="region of interest" description="Disordered" evidence="1">
    <location>
        <begin position="226"/>
        <end position="247"/>
    </location>
</feature>
<dbReference type="PANTHER" id="PTHR37346:SF1">
    <property type="entry name" value="PROLINE-RICH PROTEIN 19"/>
    <property type="match status" value="1"/>
</dbReference>
<dbReference type="InterPro" id="IPR029355">
    <property type="entry name" value="Pro-rich_19"/>
</dbReference>
<feature type="compositionally biased region" description="Basic and acidic residues" evidence="1">
    <location>
        <begin position="152"/>
        <end position="166"/>
    </location>
</feature>
<feature type="compositionally biased region" description="Basic residues" evidence="1">
    <location>
        <begin position="347"/>
        <end position="357"/>
    </location>
</feature>
<feature type="region of interest" description="Disordered" evidence="1">
    <location>
        <begin position="311"/>
        <end position="363"/>
    </location>
</feature>
<dbReference type="Proteomes" id="UP000515159">
    <property type="component" value="Chromosome 11"/>
</dbReference>